<keyword evidence="3" id="KW-1185">Reference proteome</keyword>
<keyword evidence="2" id="KW-0540">Nuclease</keyword>
<name>A0A840NSB1_9PSEU</name>
<reference evidence="2 3" key="1">
    <citation type="submission" date="2020-08" db="EMBL/GenBank/DDBJ databases">
        <title>Sequencing the genomes of 1000 actinobacteria strains.</title>
        <authorList>
            <person name="Klenk H.-P."/>
        </authorList>
    </citation>
    <scope>NUCLEOTIDE SEQUENCE [LARGE SCALE GENOMIC DNA]</scope>
    <source>
        <strain evidence="2 3">DSM 45582</strain>
    </source>
</reference>
<dbReference type="InterPro" id="IPR002711">
    <property type="entry name" value="HNH"/>
</dbReference>
<dbReference type="SMART" id="SM00507">
    <property type="entry name" value="HNHc"/>
    <property type="match status" value="1"/>
</dbReference>
<dbReference type="EMBL" id="JACHIV010000001">
    <property type="protein sequence ID" value="MBB5072845.1"/>
    <property type="molecule type" value="Genomic_DNA"/>
</dbReference>
<dbReference type="Gene3D" id="1.10.30.50">
    <property type="match status" value="1"/>
</dbReference>
<dbReference type="GO" id="GO:0004519">
    <property type="term" value="F:endonuclease activity"/>
    <property type="evidence" value="ECO:0007669"/>
    <property type="project" value="UniProtKB-KW"/>
</dbReference>
<comment type="caution">
    <text evidence="2">The sequence shown here is derived from an EMBL/GenBank/DDBJ whole genome shotgun (WGS) entry which is preliminary data.</text>
</comment>
<dbReference type="InterPro" id="IPR003615">
    <property type="entry name" value="HNH_nuc"/>
</dbReference>
<dbReference type="CDD" id="cd00085">
    <property type="entry name" value="HNHc"/>
    <property type="match status" value="1"/>
</dbReference>
<gene>
    <name evidence="2" type="ORF">BJ969_005933</name>
</gene>
<keyword evidence="2" id="KW-0378">Hydrolase</keyword>
<dbReference type="AlphaFoldDB" id="A0A840NSB1"/>
<evidence type="ECO:0000313" key="2">
    <source>
        <dbReference type="EMBL" id="MBB5072845.1"/>
    </source>
</evidence>
<keyword evidence="2" id="KW-0255">Endonuclease</keyword>
<organism evidence="2 3">
    <name type="scientific">Saccharopolyspora gloriosae</name>
    <dbReference type="NCBI Taxonomy" id="455344"/>
    <lineage>
        <taxon>Bacteria</taxon>
        <taxon>Bacillati</taxon>
        <taxon>Actinomycetota</taxon>
        <taxon>Actinomycetes</taxon>
        <taxon>Pseudonocardiales</taxon>
        <taxon>Pseudonocardiaceae</taxon>
        <taxon>Saccharopolyspora</taxon>
    </lineage>
</organism>
<dbReference type="GO" id="GO:0008270">
    <property type="term" value="F:zinc ion binding"/>
    <property type="evidence" value="ECO:0007669"/>
    <property type="project" value="InterPro"/>
</dbReference>
<feature type="domain" description="HNH nuclease" evidence="1">
    <location>
        <begin position="138"/>
        <end position="191"/>
    </location>
</feature>
<protein>
    <submittedName>
        <fullName evidence="2">5-methylcytosine-specific restriction endonuclease McrA</fullName>
    </submittedName>
</protein>
<dbReference type="Pfam" id="PF01844">
    <property type="entry name" value="HNH"/>
    <property type="match status" value="1"/>
</dbReference>
<proteinExistence type="predicted"/>
<evidence type="ECO:0000313" key="3">
    <source>
        <dbReference type="Proteomes" id="UP000580474"/>
    </source>
</evidence>
<dbReference type="Proteomes" id="UP000580474">
    <property type="component" value="Unassembled WGS sequence"/>
</dbReference>
<evidence type="ECO:0000259" key="1">
    <source>
        <dbReference type="SMART" id="SM00507"/>
    </source>
</evidence>
<accession>A0A840NSB1</accession>
<sequence>MTLRVCWPTVVINTAPPASVDSAEVGEQDRPAGQHVIVTDRALPEPGSPDLDILPTEAHRMLYRYLYERRSDPPTMLEIRAYAAEQTGEAHSQTDRRVRDLRDHFDVPAVRYGREHRYVLTGWSAVKKAGSRKSVSSRVRAEVLSPQRCAQCGRRPLEHGIRLEVDHKVPREWGGNDEIDNLQPLCDECNAGKKSFYVTYDDYANEIREASMHPEPHGRIGELLKAFRGEWAPSSLIGVVASMQQYQEDWQKRLRELRFLGWIIESKRMKDPISGRVNTSYRVSHWEPWPEGSIRAEVARRDPSNKKYKPRD</sequence>
<dbReference type="GO" id="GO:0003676">
    <property type="term" value="F:nucleic acid binding"/>
    <property type="evidence" value="ECO:0007669"/>
    <property type="project" value="InterPro"/>
</dbReference>